<evidence type="ECO:0008006" key="12">
    <source>
        <dbReference type="Google" id="ProtNLM"/>
    </source>
</evidence>
<dbReference type="InterPro" id="IPR027417">
    <property type="entry name" value="P-loop_NTPase"/>
</dbReference>
<evidence type="ECO:0000256" key="5">
    <source>
        <dbReference type="ARBA" id="ARBA00022989"/>
    </source>
</evidence>
<dbReference type="InterPro" id="IPR036640">
    <property type="entry name" value="ABC1_TM_sf"/>
</dbReference>
<gene>
    <name evidence="10" type="ORF">SVUK_LOCUS3065</name>
</gene>
<keyword evidence="2 7" id="KW-0812">Transmembrane</keyword>
<evidence type="ECO:0000313" key="11">
    <source>
        <dbReference type="Proteomes" id="UP000270094"/>
    </source>
</evidence>
<evidence type="ECO:0000256" key="7">
    <source>
        <dbReference type="SAM" id="Phobius"/>
    </source>
</evidence>
<accession>A0A3P7IUX9</accession>
<evidence type="ECO:0000256" key="1">
    <source>
        <dbReference type="ARBA" id="ARBA00004141"/>
    </source>
</evidence>
<dbReference type="PROSITE" id="PS50893">
    <property type="entry name" value="ABC_TRANSPORTER_2"/>
    <property type="match status" value="1"/>
</dbReference>
<evidence type="ECO:0000259" key="9">
    <source>
        <dbReference type="PROSITE" id="PS50929"/>
    </source>
</evidence>
<dbReference type="SUPFAM" id="SSF52540">
    <property type="entry name" value="P-loop containing nucleoside triphosphate hydrolases"/>
    <property type="match status" value="1"/>
</dbReference>
<dbReference type="FunFam" id="1.20.1560.10:FF:000303">
    <property type="entry name" value="ABC transporter PGP-2"/>
    <property type="match status" value="1"/>
</dbReference>
<sequence length="290" mass="33200">MYCEYLREPHKQNLCQAHTYGGVFAFSQSLIFFMYAVAFWIGSMFVNNSSMQPIDVYRVFFAFMFCGQMVGNISSFIPDVVKARLAASLLFYLIEHPTEIDSLSEDGFKRKLTGHITFRNVYFNYPTRKHTRILRGLNLEVRPGTTVALVGRSGCGKSTVMALLERFYNPKRGTIMVDGENIKNLNIRSLREQVCIVSQEPTLFDCTLRENICYGLEEEPTYERIVVQEALEVASKGRTCIVIAHRLSTIQNSDVIIMVQEGKSGDRGTHEQLLRRSDLYKKLCETQRLV</sequence>
<dbReference type="SMART" id="SM00382">
    <property type="entry name" value="AAA"/>
    <property type="match status" value="1"/>
</dbReference>
<comment type="subcellular location">
    <subcellularLocation>
        <location evidence="1">Membrane</location>
        <topology evidence="1">Multi-pass membrane protein</topology>
    </subcellularLocation>
</comment>
<evidence type="ECO:0000256" key="2">
    <source>
        <dbReference type="ARBA" id="ARBA00022692"/>
    </source>
</evidence>
<keyword evidence="5 7" id="KW-1133">Transmembrane helix</keyword>
<dbReference type="SUPFAM" id="SSF90123">
    <property type="entry name" value="ABC transporter transmembrane region"/>
    <property type="match status" value="1"/>
</dbReference>
<dbReference type="Gene3D" id="1.20.1560.10">
    <property type="entry name" value="ABC transporter type 1, transmembrane domain"/>
    <property type="match status" value="2"/>
</dbReference>
<dbReference type="EMBL" id="UYYB01007512">
    <property type="protein sequence ID" value="VDM68067.1"/>
    <property type="molecule type" value="Genomic_DNA"/>
</dbReference>
<dbReference type="Pfam" id="PF00664">
    <property type="entry name" value="ABC_membrane"/>
    <property type="match status" value="1"/>
</dbReference>
<proteinExistence type="predicted"/>
<dbReference type="GO" id="GO:0005524">
    <property type="term" value="F:ATP binding"/>
    <property type="evidence" value="ECO:0007669"/>
    <property type="project" value="UniProtKB-KW"/>
</dbReference>
<dbReference type="InterPro" id="IPR003439">
    <property type="entry name" value="ABC_transporter-like_ATP-bd"/>
</dbReference>
<keyword evidence="6 7" id="KW-0472">Membrane</keyword>
<dbReference type="AlphaFoldDB" id="A0A3P7IUX9"/>
<dbReference type="OrthoDB" id="6500128at2759"/>
<keyword evidence="3" id="KW-0547">Nucleotide-binding</keyword>
<feature type="non-terminal residue" evidence="10">
    <location>
        <position position="290"/>
    </location>
</feature>
<evidence type="ECO:0000256" key="4">
    <source>
        <dbReference type="ARBA" id="ARBA00022840"/>
    </source>
</evidence>
<dbReference type="Gene3D" id="3.40.50.300">
    <property type="entry name" value="P-loop containing nucleotide triphosphate hydrolases"/>
    <property type="match status" value="2"/>
</dbReference>
<feature type="transmembrane region" description="Helical" evidence="7">
    <location>
        <begin position="20"/>
        <end position="41"/>
    </location>
</feature>
<feature type="domain" description="ABC transporter" evidence="8">
    <location>
        <begin position="116"/>
        <end position="286"/>
    </location>
</feature>
<name>A0A3P7IUX9_STRVU</name>
<keyword evidence="11" id="KW-1185">Reference proteome</keyword>
<dbReference type="Pfam" id="PF00005">
    <property type="entry name" value="ABC_tran"/>
    <property type="match status" value="1"/>
</dbReference>
<dbReference type="GO" id="GO:0016020">
    <property type="term" value="C:membrane"/>
    <property type="evidence" value="ECO:0007669"/>
    <property type="project" value="UniProtKB-SubCell"/>
</dbReference>
<dbReference type="InterPro" id="IPR003593">
    <property type="entry name" value="AAA+_ATPase"/>
</dbReference>
<evidence type="ECO:0000313" key="10">
    <source>
        <dbReference type="EMBL" id="VDM68067.1"/>
    </source>
</evidence>
<dbReference type="PROSITE" id="PS50929">
    <property type="entry name" value="ABC_TM1F"/>
    <property type="match status" value="1"/>
</dbReference>
<evidence type="ECO:0000259" key="8">
    <source>
        <dbReference type="PROSITE" id="PS50893"/>
    </source>
</evidence>
<evidence type="ECO:0000256" key="6">
    <source>
        <dbReference type="ARBA" id="ARBA00023136"/>
    </source>
</evidence>
<keyword evidence="4" id="KW-0067">ATP-binding</keyword>
<dbReference type="InterPro" id="IPR011527">
    <property type="entry name" value="ABC1_TM_dom"/>
</dbReference>
<protein>
    <recommendedName>
        <fullName evidence="12">ABC transmembrane type-1 domain-containing protein</fullName>
    </recommendedName>
</protein>
<dbReference type="PANTHER" id="PTHR24221">
    <property type="entry name" value="ATP-BINDING CASSETTE SUB-FAMILY B"/>
    <property type="match status" value="1"/>
</dbReference>
<feature type="transmembrane region" description="Helical" evidence="7">
    <location>
        <begin position="56"/>
        <end position="77"/>
    </location>
</feature>
<reference evidence="10 11" key="1">
    <citation type="submission" date="2018-11" db="EMBL/GenBank/DDBJ databases">
        <authorList>
            <consortium name="Pathogen Informatics"/>
        </authorList>
    </citation>
    <scope>NUCLEOTIDE SEQUENCE [LARGE SCALE GENOMIC DNA]</scope>
</reference>
<dbReference type="GO" id="GO:0016887">
    <property type="term" value="F:ATP hydrolysis activity"/>
    <property type="evidence" value="ECO:0007669"/>
    <property type="project" value="InterPro"/>
</dbReference>
<dbReference type="GO" id="GO:0140359">
    <property type="term" value="F:ABC-type transporter activity"/>
    <property type="evidence" value="ECO:0007669"/>
    <property type="project" value="InterPro"/>
</dbReference>
<dbReference type="InterPro" id="IPR039421">
    <property type="entry name" value="Type_1_exporter"/>
</dbReference>
<feature type="domain" description="ABC transmembrane type-1" evidence="9">
    <location>
        <begin position="1"/>
        <end position="82"/>
    </location>
</feature>
<organism evidence="10 11">
    <name type="scientific">Strongylus vulgaris</name>
    <name type="common">Blood worm</name>
    <dbReference type="NCBI Taxonomy" id="40348"/>
    <lineage>
        <taxon>Eukaryota</taxon>
        <taxon>Metazoa</taxon>
        <taxon>Ecdysozoa</taxon>
        <taxon>Nematoda</taxon>
        <taxon>Chromadorea</taxon>
        <taxon>Rhabditida</taxon>
        <taxon>Rhabditina</taxon>
        <taxon>Rhabditomorpha</taxon>
        <taxon>Strongyloidea</taxon>
        <taxon>Strongylidae</taxon>
        <taxon>Strongylus</taxon>
    </lineage>
</organism>
<dbReference type="Proteomes" id="UP000270094">
    <property type="component" value="Unassembled WGS sequence"/>
</dbReference>
<evidence type="ECO:0000256" key="3">
    <source>
        <dbReference type="ARBA" id="ARBA00022741"/>
    </source>
</evidence>
<dbReference type="PANTHER" id="PTHR24221:SF557">
    <property type="entry name" value="P-GLYCOPROTEIN RELATED"/>
    <property type="match status" value="1"/>
</dbReference>